<reference evidence="2" key="1">
    <citation type="journal article" date="2020" name="Nature">
        <title>Giant virus diversity and host interactions through global metagenomics.</title>
        <authorList>
            <person name="Schulz F."/>
            <person name="Roux S."/>
            <person name="Paez-Espino D."/>
            <person name="Jungbluth S."/>
            <person name="Walsh D.A."/>
            <person name="Denef V.J."/>
            <person name="McMahon K.D."/>
            <person name="Konstantinidis K.T."/>
            <person name="Eloe-Fadrosh E.A."/>
            <person name="Kyrpides N.C."/>
            <person name="Woyke T."/>
        </authorList>
    </citation>
    <scope>NUCLEOTIDE SEQUENCE</scope>
    <source>
        <strain evidence="2">GVMAG-M-3300009068-24</strain>
    </source>
</reference>
<accession>A0A6C0EKX2</accession>
<dbReference type="EMBL" id="MN738881">
    <property type="protein sequence ID" value="QHT29668.1"/>
    <property type="molecule type" value="Genomic_DNA"/>
</dbReference>
<evidence type="ECO:0000313" key="2">
    <source>
        <dbReference type="EMBL" id="QHT29668.1"/>
    </source>
</evidence>
<organism evidence="2">
    <name type="scientific">viral metagenome</name>
    <dbReference type="NCBI Taxonomy" id="1070528"/>
    <lineage>
        <taxon>unclassified sequences</taxon>
        <taxon>metagenomes</taxon>
        <taxon>organismal metagenomes</taxon>
    </lineage>
</organism>
<evidence type="ECO:0000256" key="1">
    <source>
        <dbReference type="SAM" id="MobiDB-lite"/>
    </source>
</evidence>
<protein>
    <submittedName>
        <fullName evidence="2">Uncharacterized protein</fullName>
    </submittedName>
</protein>
<feature type="region of interest" description="Disordered" evidence="1">
    <location>
        <begin position="25"/>
        <end position="44"/>
    </location>
</feature>
<name>A0A6C0EKX2_9ZZZZ</name>
<proteinExistence type="predicted"/>
<sequence>MTDPIYLVNMIFGGGRVCEKMMSRKLNPTMDQDQGDPIHSLDAS</sequence>
<dbReference type="AlphaFoldDB" id="A0A6C0EKX2"/>